<reference evidence="2 3" key="1">
    <citation type="submission" date="2022-04" db="EMBL/GenBank/DDBJ databases">
        <title>Paracoccus sp. YLB-12 draft genome sequence.</title>
        <authorList>
            <person name="Yu L."/>
        </authorList>
    </citation>
    <scope>NUCLEOTIDE SEQUENCE [LARGE SCALE GENOMIC DNA]</scope>
    <source>
        <strain evidence="2 3">YLB-12</strain>
    </source>
</reference>
<feature type="signal peptide" evidence="1">
    <location>
        <begin position="1"/>
        <end position="20"/>
    </location>
</feature>
<protein>
    <recommendedName>
        <fullName evidence="4">Lipoprotein</fullName>
    </recommendedName>
</protein>
<gene>
    <name evidence="2" type="ORF">MU516_04590</name>
</gene>
<name>A0ABT2K6J0_9RHOB</name>
<dbReference type="RefSeq" id="WP_260276021.1">
    <property type="nucleotide sequence ID" value="NZ_JANAVZ010000002.1"/>
</dbReference>
<dbReference type="Proteomes" id="UP001320702">
    <property type="component" value="Unassembled WGS sequence"/>
</dbReference>
<evidence type="ECO:0000313" key="2">
    <source>
        <dbReference type="EMBL" id="MCT4332146.1"/>
    </source>
</evidence>
<comment type="caution">
    <text evidence="2">The sequence shown here is derived from an EMBL/GenBank/DDBJ whole genome shotgun (WGS) entry which is preliminary data.</text>
</comment>
<sequence>MKLGFLAMPLIVAACGGAPAVAPPPEAANVDRQSMSLAAQRFDQFCVTSIGEATDGVDLANAYFKSAPMPALGTLKLGGDTSGEDVGVQYDTRRRGCMVTSSSGKAPNGEAEVEALARAYAARNGGTIEGGGMFVYTVKTPSRTAKFQFADTPQGLYFLVES</sequence>
<feature type="chain" id="PRO_5045131331" description="Lipoprotein" evidence="1">
    <location>
        <begin position="21"/>
        <end position="162"/>
    </location>
</feature>
<dbReference type="EMBL" id="JANAVZ010000002">
    <property type="protein sequence ID" value="MCT4332146.1"/>
    <property type="molecule type" value="Genomic_DNA"/>
</dbReference>
<evidence type="ECO:0000256" key="1">
    <source>
        <dbReference type="SAM" id="SignalP"/>
    </source>
</evidence>
<evidence type="ECO:0000313" key="3">
    <source>
        <dbReference type="Proteomes" id="UP001320702"/>
    </source>
</evidence>
<dbReference type="PROSITE" id="PS51257">
    <property type="entry name" value="PROKAR_LIPOPROTEIN"/>
    <property type="match status" value="1"/>
</dbReference>
<evidence type="ECO:0008006" key="4">
    <source>
        <dbReference type="Google" id="ProtNLM"/>
    </source>
</evidence>
<keyword evidence="3" id="KW-1185">Reference proteome</keyword>
<accession>A0ABT2K6J0</accession>
<keyword evidence="1" id="KW-0732">Signal</keyword>
<proteinExistence type="predicted"/>
<organism evidence="2 3">
    <name type="scientific">Paracoccus maritimus</name>
    <dbReference type="NCBI Taxonomy" id="2933292"/>
    <lineage>
        <taxon>Bacteria</taxon>
        <taxon>Pseudomonadati</taxon>
        <taxon>Pseudomonadota</taxon>
        <taxon>Alphaproteobacteria</taxon>
        <taxon>Rhodobacterales</taxon>
        <taxon>Paracoccaceae</taxon>
        <taxon>Paracoccus</taxon>
    </lineage>
</organism>